<proteinExistence type="inferred from homology"/>
<dbReference type="PANTHER" id="PTHR42748:SF7">
    <property type="entry name" value="NMRA LIKE REDOX SENSOR 1-RELATED"/>
    <property type="match status" value="1"/>
</dbReference>
<dbReference type="InterPro" id="IPR008030">
    <property type="entry name" value="NmrA-like"/>
</dbReference>
<keyword evidence="5" id="KW-1185">Reference proteome</keyword>
<comment type="caution">
    <text evidence="4">The sequence shown here is derived from an EMBL/GenBank/DDBJ whole genome shotgun (WGS) entry which is preliminary data.</text>
</comment>
<evidence type="ECO:0000313" key="5">
    <source>
        <dbReference type="Proteomes" id="UP001597417"/>
    </source>
</evidence>
<dbReference type="Proteomes" id="UP001597417">
    <property type="component" value="Unassembled WGS sequence"/>
</dbReference>
<comment type="similarity">
    <text evidence="1">Belongs to the NmrA-type oxidoreductase family.</text>
</comment>
<evidence type="ECO:0000256" key="1">
    <source>
        <dbReference type="ARBA" id="ARBA00006328"/>
    </source>
</evidence>
<dbReference type="Pfam" id="PF05368">
    <property type="entry name" value="NmrA"/>
    <property type="match status" value="1"/>
</dbReference>
<evidence type="ECO:0000313" key="4">
    <source>
        <dbReference type="EMBL" id="MFD2421085.1"/>
    </source>
</evidence>
<evidence type="ECO:0000259" key="3">
    <source>
        <dbReference type="Pfam" id="PF05368"/>
    </source>
</evidence>
<organism evidence="4 5">
    <name type="scientific">Amycolatopsis pigmentata</name>
    <dbReference type="NCBI Taxonomy" id="450801"/>
    <lineage>
        <taxon>Bacteria</taxon>
        <taxon>Bacillati</taxon>
        <taxon>Actinomycetota</taxon>
        <taxon>Actinomycetes</taxon>
        <taxon>Pseudonocardiales</taxon>
        <taxon>Pseudonocardiaceae</taxon>
        <taxon>Amycolatopsis</taxon>
    </lineage>
</organism>
<dbReference type="InterPro" id="IPR051164">
    <property type="entry name" value="NmrA-like_oxidored"/>
</dbReference>
<dbReference type="Gene3D" id="3.90.25.10">
    <property type="entry name" value="UDP-galactose 4-epimerase, domain 1"/>
    <property type="match status" value="1"/>
</dbReference>
<dbReference type="PANTHER" id="PTHR42748">
    <property type="entry name" value="NITROGEN METABOLITE REPRESSION PROTEIN NMRA FAMILY MEMBER"/>
    <property type="match status" value="1"/>
</dbReference>
<feature type="domain" description="NmrA-like" evidence="3">
    <location>
        <begin position="5"/>
        <end position="292"/>
    </location>
</feature>
<dbReference type="RefSeq" id="WP_378269482.1">
    <property type="nucleotide sequence ID" value="NZ_JBHUKR010000021.1"/>
</dbReference>
<dbReference type="Gene3D" id="3.40.50.720">
    <property type="entry name" value="NAD(P)-binding Rossmann-like Domain"/>
    <property type="match status" value="1"/>
</dbReference>
<reference evidence="5" key="1">
    <citation type="journal article" date="2019" name="Int. J. Syst. Evol. Microbiol.">
        <title>The Global Catalogue of Microorganisms (GCM) 10K type strain sequencing project: providing services to taxonomists for standard genome sequencing and annotation.</title>
        <authorList>
            <consortium name="The Broad Institute Genomics Platform"/>
            <consortium name="The Broad Institute Genome Sequencing Center for Infectious Disease"/>
            <person name="Wu L."/>
            <person name="Ma J."/>
        </authorList>
    </citation>
    <scope>NUCLEOTIDE SEQUENCE [LARGE SCALE GENOMIC DNA]</scope>
    <source>
        <strain evidence="5">CGMCC 4.7645</strain>
    </source>
</reference>
<accession>A0ABW5G295</accession>
<gene>
    <name evidence="4" type="ORF">ACFSXZ_32630</name>
</gene>
<dbReference type="InterPro" id="IPR036291">
    <property type="entry name" value="NAD(P)-bd_dom_sf"/>
</dbReference>
<evidence type="ECO:0000256" key="2">
    <source>
        <dbReference type="ARBA" id="ARBA00022857"/>
    </source>
</evidence>
<protein>
    <submittedName>
        <fullName evidence="4">NmrA/HSCARG family protein</fullName>
    </submittedName>
</protein>
<name>A0ABW5G295_9PSEU</name>
<dbReference type="SUPFAM" id="SSF51735">
    <property type="entry name" value="NAD(P)-binding Rossmann-fold domains"/>
    <property type="match status" value="1"/>
</dbReference>
<keyword evidence="2" id="KW-0521">NADP</keyword>
<sequence>MGETLVIGGTGAMGRRIVHRILDAPDNTVAVLTRDPRSARARALLDHGGDRIRMLEGNLDDPESVAAAVSDVEQVFCNTDFFTTASVLGEYRQGITVLEAARAAGVERFIWSSLDNAVVLTAGRNPVPHYDAKAAVAAHIGLLRSEEMMRQQEDGWYSEHVSILTTSPYFENLPARLVPQPETLPDGRSGLVFTLPLGTGKYPLIALDDIAWFADFLFRHWQSWGGRDLAVTADSLTGDEIAATFERVTGTPCGYRPMPLEVLRSARPEVGHDYAAMFRFFQERDVLGQDRDIALLNRIHPGLMTFEKWLRATGWDGTARSW</sequence>
<dbReference type="CDD" id="cd05251">
    <property type="entry name" value="NmrA_like_SDR_a"/>
    <property type="match status" value="1"/>
</dbReference>
<dbReference type="EMBL" id="JBHUKR010000021">
    <property type="protein sequence ID" value="MFD2421085.1"/>
    <property type="molecule type" value="Genomic_DNA"/>
</dbReference>